<evidence type="ECO:0000313" key="7">
    <source>
        <dbReference type="EMBL" id="GFG38165.1"/>
    </source>
</evidence>
<feature type="region of interest" description="Disordered" evidence="4">
    <location>
        <begin position="745"/>
        <end position="827"/>
    </location>
</feature>
<feature type="transmembrane region" description="Helical" evidence="5">
    <location>
        <begin position="682"/>
        <end position="705"/>
    </location>
</feature>
<evidence type="ECO:0000256" key="5">
    <source>
        <dbReference type="SAM" id="Phobius"/>
    </source>
</evidence>
<keyword evidence="5" id="KW-1133">Transmembrane helix</keyword>
<dbReference type="PANTHER" id="PTHR43903">
    <property type="entry name" value="NEUROLIGIN"/>
    <property type="match status" value="1"/>
</dbReference>
<dbReference type="EMBL" id="BLKM01000758">
    <property type="protein sequence ID" value="GFG38165.1"/>
    <property type="molecule type" value="Genomic_DNA"/>
</dbReference>
<dbReference type="FunCoup" id="A0A6L2Q5V7">
    <property type="interactions" value="39"/>
</dbReference>
<dbReference type="OrthoDB" id="408631at2759"/>
<gene>
    <name evidence="7" type="ORF">Cfor_04823</name>
</gene>
<dbReference type="InterPro" id="IPR002018">
    <property type="entry name" value="CarbesteraseB"/>
</dbReference>
<feature type="domain" description="Carboxylesterase type B" evidence="6">
    <location>
        <begin position="130"/>
        <end position="651"/>
    </location>
</feature>
<evidence type="ECO:0000256" key="2">
    <source>
        <dbReference type="ARBA" id="ARBA00022729"/>
    </source>
</evidence>
<dbReference type="InterPro" id="IPR051093">
    <property type="entry name" value="Neuroligin/BSAL"/>
</dbReference>
<evidence type="ECO:0000313" key="8">
    <source>
        <dbReference type="Proteomes" id="UP000502823"/>
    </source>
</evidence>
<reference evidence="8" key="1">
    <citation type="submission" date="2020-01" db="EMBL/GenBank/DDBJ databases">
        <title>Draft genome sequence of the Termite Coptotermes fromosanus.</title>
        <authorList>
            <person name="Itakura S."/>
            <person name="Yosikawa Y."/>
            <person name="Umezawa K."/>
        </authorList>
    </citation>
    <scope>NUCLEOTIDE SEQUENCE [LARGE SCALE GENOMIC DNA]</scope>
</reference>
<organism evidence="7 8">
    <name type="scientific">Coptotermes formosanus</name>
    <name type="common">Formosan subterranean termite</name>
    <dbReference type="NCBI Taxonomy" id="36987"/>
    <lineage>
        <taxon>Eukaryota</taxon>
        <taxon>Metazoa</taxon>
        <taxon>Ecdysozoa</taxon>
        <taxon>Arthropoda</taxon>
        <taxon>Hexapoda</taxon>
        <taxon>Insecta</taxon>
        <taxon>Pterygota</taxon>
        <taxon>Neoptera</taxon>
        <taxon>Polyneoptera</taxon>
        <taxon>Dictyoptera</taxon>
        <taxon>Blattodea</taxon>
        <taxon>Blattoidea</taxon>
        <taxon>Termitoidae</taxon>
        <taxon>Rhinotermitidae</taxon>
        <taxon>Coptotermes</taxon>
    </lineage>
</organism>
<feature type="non-terminal residue" evidence="7">
    <location>
        <position position="1"/>
    </location>
</feature>
<evidence type="ECO:0000256" key="3">
    <source>
        <dbReference type="ARBA" id="ARBA00023180"/>
    </source>
</evidence>
<keyword evidence="8" id="KW-1185">Reference proteome</keyword>
<evidence type="ECO:0000256" key="1">
    <source>
        <dbReference type="ARBA" id="ARBA00005964"/>
    </source>
</evidence>
<dbReference type="InParanoid" id="A0A6L2Q5V7"/>
<dbReference type="AlphaFoldDB" id="A0A6L2Q5V7"/>
<dbReference type="Proteomes" id="UP000502823">
    <property type="component" value="Unassembled WGS sequence"/>
</dbReference>
<evidence type="ECO:0000259" key="6">
    <source>
        <dbReference type="Pfam" id="PF00135"/>
    </source>
</evidence>
<keyword evidence="5" id="KW-0472">Membrane</keyword>
<evidence type="ECO:0000256" key="4">
    <source>
        <dbReference type="SAM" id="MobiDB-lite"/>
    </source>
</evidence>
<dbReference type="PROSITE" id="PS00941">
    <property type="entry name" value="CARBOXYLESTERASE_B_2"/>
    <property type="match status" value="1"/>
</dbReference>
<accession>A0A6L2Q5V7</accession>
<dbReference type="Pfam" id="PF00135">
    <property type="entry name" value="COesterase"/>
    <property type="match status" value="1"/>
</dbReference>
<dbReference type="FunFam" id="3.40.50.1820:FF:000156">
    <property type="entry name" value="Neuroligin-4, Y-linked"/>
    <property type="match status" value="1"/>
</dbReference>
<dbReference type="SUPFAM" id="SSF53474">
    <property type="entry name" value="alpha/beta-Hydrolases"/>
    <property type="match status" value="1"/>
</dbReference>
<name>A0A6L2Q5V7_COPFO</name>
<keyword evidence="3" id="KW-0325">Glycoprotein</keyword>
<comment type="similarity">
    <text evidence="1">Belongs to the type-B carboxylesterase/lipase family.</text>
</comment>
<protein>
    <recommendedName>
        <fullName evidence="6">Carboxylesterase type B domain-containing protein</fullName>
    </recommendedName>
</protein>
<dbReference type="InterPro" id="IPR029058">
    <property type="entry name" value="AB_hydrolase_fold"/>
</dbReference>
<proteinExistence type="inferred from homology"/>
<comment type="caution">
    <text evidence="7">The sequence shown here is derived from an EMBL/GenBank/DDBJ whole genome shotgun (WGS) entry which is preliminary data.</text>
</comment>
<sequence>TVECQTQDSRYYNRDYQDRYDNTYVYNNRRYGRPNYPGDDNYNRGYGGIDDRYQVPAGVPQPGVMARWRPDLQGKQRAESLEQFKRDGYVYVTTSYFNKVQGFKVNLYDNPDPRSGYRPGLTPVERILGTTTVFLGIPYALPPVKDGRFRPPRRHTGAQLIQAVDFGPACPQPTRLIGGTKGILAMDEDCLYLNVYSPHTLSGRAQKYPVMFYIHGGDFMRGASNLFPGHIMAAFYEVVVVTINYRLGALGFLSTGDADSPGNYGILDQAMALQWVYDNIDSFNGDRDKITLFGPGAGAASAGLLMVAPRSREYISKVIAQSGSAVADWALIVDRYRAQNTSRVFAQHLGCSFDSSWKLVNCLKQGRSFVEIANAEFKPQVGIFPWGPVLDGNFTVPKDGWYEGWREKDWHFLEDTPEDLIRRGRFNRGLSYMSGVTTQEAAFFISENETLAPDYVVTNSFVDQKIRELVLRYNYTLNPEGIYHAIRYMYTYWPDPNNTYYIREQYIHMLSDFLYRAPVDKMTKLLVEQNVPVYLYVLNTTIEAFKLPLWRKVPHDIEHYLLAGAPFMDIEFFPARPKLDRYMWTDNDRNMSHFFMKAYTDFAKYGNPTHTQILGLHFELAVAGQLKYLNINTTFNSSVLLNYRQTESAFWSTYLPTVIGHLVPTYPPVTEYWWEPKEPLQIAFWSVTTACLLLIVLAVVCCILWRNAKRQSDRYYNGDIIVLRDDIGEPGEGIDNHSVTLEYRDIPPPSSKLSQVKPRKPQNSFDPRKTASTPSLQITGSSASLKDASNLTTSSPAGEKRKQPTPIPAVKKPKTRVDEAGVPQTEV</sequence>
<keyword evidence="5" id="KW-0812">Transmembrane</keyword>
<dbReference type="Gene3D" id="3.40.50.1820">
    <property type="entry name" value="alpha/beta hydrolase"/>
    <property type="match status" value="1"/>
</dbReference>
<keyword evidence="2" id="KW-0732">Signal</keyword>
<dbReference type="InterPro" id="IPR019819">
    <property type="entry name" value="Carboxylesterase_B_CS"/>
</dbReference>
<feature type="compositionally biased region" description="Polar residues" evidence="4">
    <location>
        <begin position="761"/>
        <end position="796"/>
    </location>
</feature>